<feature type="transmembrane region" description="Helical" evidence="1">
    <location>
        <begin position="95"/>
        <end position="115"/>
    </location>
</feature>
<dbReference type="eggNOG" id="ENOG5033JR3">
    <property type="taxonomic scope" value="Bacteria"/>
</dbReference>
<evidence type="ECO:0000256" key="1">
    <source>
        <dbReference type="SAM" id="Phobius"/>
    </source>
</evidence>
<dbReference type="OrthoDB" id="7192747at2"/>
<feature type="transmembrane region" description="Helical" evidence="1">
    <location>
        <begin position="167"/>
        <end position="184"/>
    </location>
</feature>
<reference evidence="2" key="1">
    <citation type="submission" date="2008-01" db="EMBL/GenBank/DDBJ databases">
        <title>Complete sequence of chromosome of Caulobacter sp. K31.</title>
        <authorList>
            <consortium name="US DOE Joint Genome Institute"/>
            <person name="Copeland A."/>
            <person name="Lucas S."/>
            <person name="Lapidus A."/>
            <person name="Barry K."/>
            <person name="Glavina del Rio T."/>
            <person name="Dalin E."/>
            <person name="Tice H."/>
            <person name="Pitluck S."/>
            <person name="Bruce D."/>
            <person name="Goodwin L."/>
            <person name="Thompson L.S."/>
            <person name="Brettin T."/>
            <person name="Detter J.C."/>
            <person name="Han C."/>
            <person name="Schmutz J."/>
            <person name="Larimer F."/>
            <person name="Land M."/>
            <person name="Hauser L."/>
            <person name="Kyrpides N."/>
            <person name="Kim E."/>
            <person name="Stephens C."/>
            <person name="Richardson P."/>
        </authorList>
    </citation>
    <scope>NUCLEOTIDE SEQUENCE [LARGE SCALE GENOMIC DNA]</scope>
    <source>
        <strain evidence="2">K31</strain>
    </source>
</reference>
<keyword evidence="1" id="KW-0472">Membrane</keyword>
<feature type="transmembrane region" description="Helical" evidence="1">
    <location>
        <begin position="27"/>
        <end position="45"/>
    </location>
</feature>
<protein>
    <recommendedName>
        <fullName evidence="3">Transmembrane protein</fullName>
    </recommendedName>
</protein>
<dbReference type="STRING" id="366602.Caul_4595"/>
<organism evidence="2">
    <name type="scientific">Caulobacter sp. (strain K31)</name>
    <dbReference type="NCBI Taxonomy" id="366602"/>
    <lineage>
        <taxon>Bacteria</taxon>
        <taxon>Pseudomonadati</taxon>
        <taxon>Pseudomonadota</taxon>
        <taxon>Alphaproteobacteria</taxon>
        <taxon>Caulobacterales</taxon>
        <taxon>Caulobacteraceae</taxon>
        <taxon>Caulobacter</taxon>
    </lineage>
</organism>
<evidence type="ECO:0000313" key="2">
    <source>
        <dbReference type="EMBL" id="ABZ73715.1"/>
    </source>
</evidence>
<feature type="transmembrane region" description="Helical" evidence="1">
    <location>
        <begin position="121"/>
        <end position="138"/>
    </location>
</feature>
<dbReference type="AlphaFoldDB" id="B0T1V4"/>
<keyword evidence="1" id="KW-1133">Transmembrane helix</keyword>
<dbReference type="EMBL" id="CP000927">
    <property type="protein sequence ID" value="ABZ73715.1"/>
    <property type="molecule type" value="Genomic_DNA"/>
</dbReference>
<gene>
    <name evidence="2" type="ordered locus">Caul_4595</name>
</gene>
<sequence>MGISRTEAASALTDVESTAGRSRLLKGYHVAGPILMVWGVIWALGYSSMGLLPPEQWGLVWLVLDVVGVVATILLSRPAKSVARSAAQSHGWKIIAGVLAILFFYAATLTLFHPTSIDATIAYPGVVTGLVYAGMGIAFAPRYLWIGAAVFAASLVGYFFFQPWLAFWMAAVGGGGLFVAGLWLRRA</sequence>
<accession>B0T1V4</accession>
<feature type="transmembrane region" description="Helical" evidence="1">
    <location>
        <begin position="57"/>
        <end position="75"/>
    </location>
</feature>
<proteinExistence type="predicted"/>
<feature type="transmembrane region" description="Helical" evidence="1">
    <location>
        <begin position="143"/>
        <end position="161"/>
    </location>
</feature>
<dbReference type="HOGENOM" id="CLU_1425657_0_0_5"/>
<keyword evidence="1" id="KW-0812">Transmembrane</keyword>
<evidence type="ECO:0008006" key="3">
    <source>
        <dbReference type="Google" id="ProtNLM"/>
    </source>
</evidence>
<dbReference type="KEGG" id="cak:Caul_4595"/>
<name>B0T1V4_CAUSK</name>